<keyword evidence="2" id="KW-1185">Reference proteome</keyword>
<accession>A0A512T418</accession>
<dbReference type="RefSeq" id="WP_147066608.1">
    <property type="nucleotide sequence ID" value="NZ_BAABDN010000003.1"/>
</dbReference>
<comment type="caution">
    <text evidence="1">The sequence shown here is derived from an EMBL/GenBank/DDBJ whole genome shotgun (WGS) entry which is preliminary data.</text>
</comment>
<dbReference type="EMBL" id="BKBA01000011">
    <property type="protein sequence ID" value="GEQ14975.1"/>
    <property type="molecule type" value="Genomic_DNA"/>
</dbReference>
<sequence length="115" mass="12469">MPSYRVTVDVVGVRDGVPPADVLPAAEAILAKTHVVEDRLLDVADVASPRPQPQLHLRFVVPSSERVTEDAEAQAVVRLLVDELDAFARCGRWQVRRGPGRRWTFVASGSAVSGS</sequence>
<dbReference type="AlphaFoldDB" id="A0A512T418"/>
<name>A0A512T418_9MICO</name>
<dbReference type="Proteomes" id="UP000321793">
    <property type="component" value="Unassembled WGS sequence"/>
</dbReference>
<proteinExistence type="predicted"/>
<protein>
    <submittedName>
        <fullName evidence="1">Uncharacterized protein</fullName>
    </submittedName>
</protein>
<reference evidence="1 2" key="1">
    <citation type="submission" date="2019-07" db="EMBL/GenBank/DDBJ databases">
        <title>Whole genome shotgun sequence of Knoellia locipacati NBRC 109775.</title>
        <authorList>
            <person name="Hosoyama A."/>
            <person name="Uohara A."/>
            <person name="Ohji S."/>
            <person name="Ichikawa N."/>
        </authorList>
    </citation>
    <scope>NUCLEOTIDE SEQUENCE [LARGE SCALE GENOMIC DNA]</scope>
    <source>
        <strain evidence="1 2">NBRC 109775</strain>
    </source>
</reference>
<dbReference type="OrthoDB" id="5149446at2"/>
<organism evidence="1 2">
    <name type="scientific">Knoellia locipacati</name>
    <dbReference type="NCBI Taxonomy" id="882824"/>
    <lineage>
        <taxon>Bacteria</taxon>
        <taxon>Bacillati</taxon>
        <taxon>Actinomycetota</taxon>
        <taxon>Actinomycetes</taxon>
        <taxon>Micrococcales</taxon>
        <taxon>Intrasporangiaceae</taxon>
        <taxon>Knoellia</taxon>
    </lineage>
</organism>
<evidence type="ECO:0000313" key="2">
    <source>
        <dbReference type="Proteomes" id="UP000321793"/>
    </source>
</evidence>
<gene>
    <name evidence="1" type="ORF">KLO01_30220</name>
</gene>
<evidence type="ECO:0000313" key="1">
    <source>
        <dbReference type="EMBL" id="GEQ14975.1"/>
    </source>
</evidence>